<keyword evidence="2" id="KW-1185">Reference proteome</keyword>
<protein>
    <recommendedName>
        <fullName evidence="3">Peptidase aspartic putative domain-containing protein</fullName>
    </recommendedName>
</protein>
<evidence type="ECO:0000313" key="2">
    <source>
        <dbReference type="Proteomes" id="UP000648187"/>
    </source>
</evidence>
<comment type="caution">
    <text evidence="1">The sequence shown here is derived from an EMBL/GenBank/DDBJ whole genome shotgun (WGS) entry which is preliminary data.</text>
</comment>
<reference evidence="1" key="1">
    <citation type="submission" date="2020-08" db="EMBL/GenBank/DDBJ databases">
        <title>Spodoptera exigua strain:BAW_Kor-Di-RS1 Genome sequencing and assembly.</title>
        <authorList>
            <person name="Kim J."/>
            <person name="Nam H.Y."/>
            <person name="Kwon M."/>
            <person name="Choi J.H."/>
            <person name="Cho S.R."/>
            <person name="Kim G.-H."/>
        </authorList>
    </citation>
    <scope>NUCLEOTIDE SEQUENCE</scope>
    <source>
        <strain evidence="1">BAW_Kor-Di-RS1</strain>
        <tissue evidence="1">Whole-body</tissue>
    </source>
</reference>
<sequence length="244" mass="27846">MNKSPSRLQSCTSTQQTSVLLSTTLVDVLGSDGTFHTARCLLDNGSTSSYVTKNLCTRLNLTLESINGSVSGHRHTETQYATIMVLHTIKTKPSRHHNKMPDFLRNDDNKCWPEQPRHLSVSDLPEIRSQSHLTHTDENSFIHNYSNFNKLTRIVAYMLRFVNCCREKQNNSNKNKKLCVGQIKPLNTVELNNARYQLAKIIQQHSFPDEYLLLLNNKKLPVGHKLNSLNPFLDEFQLIRVGEG</sequence>
<gene>
    <name evidence="1" type="ORF">HW555_010966</name>
</gene>
<proteinExistence type="predicted"/>
<organism evidence="1 2">
    <name type="scientific">Spodoptera exigua</name>
    <name type="common">Beet armyworm</name>
    <name type="synonym">Noctua fulgens</name>
    <dbReference type="NCBI Taxonomy" id="7107"/>
    <lineage>
        <taxon>Eukaryota</taxon>
        <taxon>Metazoa</taxon>
        <taxon>Ecdysozoa</taxon>
        <taxon>Arthropoda</taxon>
        <taxon>Hexapoda</taxon>
        <taxon>Insecta</taxon>
        <taxon>Pterygota</taxon>
        <taxon>Neoptera</taxon>
        <taxon>Endopterygota</taxon>
        <taxon>Lepidoptera</taxon>
        <taxon>Glossata</taxon>
        <taxon>Ditrysia</taxon>
        <taxon>Noctuoidea</taxon>
        <taxon>Noctuidae</taxon>
        <taxon>Amphipyrinae</taxon>
        <taxon>Spodoptera</taxon>
    </lineage>
</organism>
<dbReference type="Proteomes" id="UP000648187">
    <property type="component" value="Unassembled WGS sequence"/>
</dbReference>
<dbReference type="EMBL" id="JACKWZ010000300">
    <property type="protein sequence ID" value="KAF9409767.1"/>
    <property type="molecule type" value="Genomic_DNA"/>
</dbReference>
<evidence type="ECO:0000313" key="1">
    <source>
        <dbReference type="EMBL" id="KAF9409767.1"/>
    </source>
</evidence>
<evidence type="ECO:0008006" key="3">
    <source>
        <dbReference type="Google" id="ProtNLM"/>
    </source>
</evidence>
<dbReference type="AlphaFoldDB" id="A0A835G8J4"/>
<accession>A0A835G8J4</accession>
<name>A0A835G8J4_SPOEX</name>